<protein>
    <recommendedName>
        <fullName evidence="5">Chromosome segregation protein</fullName>
    </recommendedName>
</protein>
<dbReference type="InterPro" id="IPR007139">
    <property type="entry name" value="DUF349"/>
</dbReference>
<accession>A0ABP1F6U0</accession>
<reference evidence="3 4" key="1">
    <citation type="submission" date="2024-05" db="EMBL/GenBank/DDBJ databases">
        <authorList>
            <person name="Duchaud E."/>
        </authorList>
    </citation>
    <scope>NUCLEOTIDE SEQUENCE [LARGE SCALE GENOMIC DNA]</scope>
    <source>
        <strain evidence="3">Ena-SAMPLE-TAB-13-05-2024-13:56:06:370-140305</strain>
    </source>
</reference>
<gene>
    <name evidence="3" type="ORF">T190115A13A_10256</name>
</gene>
<name>A0ABP1F6U0_9FLAO</name>
<evidence type="ECO:0000256" key="2">
    <source>
        <dbReference type="SAM" id="MobiDB-lite"/>
    </source>
</evidence>
<organism evidence="3 4">
    <name type="scientific">Tenacibaculum vairaonense</name>
    <dbReference type="NCBI Taxonomy" id="3137860"/>
    <lineage>
        <taxon>Bacteria</taxon>
        <taxon>Pseudomonadati</taxon>
        <taxon>Bacteroidota</taxon>
        <taxon>Flavobacteriia</taxon>
        <taxon>Flavobacteriales</taxon>
        <taxon>Flavobacteriaceae</taxon>
        <taxon>Tenacibaculum</taxon>
    </lineage>
</organism>
<keyword evidence="1" id="KW-0175">Coiled coil</keyword>
<comment type="caution">
    <text evidence="3">The sequence shown here is derived from an EMBL/GenBank/DDBJ whole genome shotgun (WGS) entry which is preliminary data.</text>
</comment>
<proteinExistence type="predicted"/>
<dbReference type="EMBL" id="CAXJRC010000011">
    <property type="protein sequence ID" value="CAL2106100.1"/>
    <property type="molecule type" value="Genomic_DNA"/>
</dbReference>
<evidence type="ECO:0000256" key="1">
    <source>
        <dbReference type="SAM" id="Coils"/>
    </source>
</evidence>
<dbReference type="RefSeq" id="WP_348737903.1">
    <property type="nucleotide sequence ID" value="NZ_CAXJRC010000011.1"/>
</dbReference>
<sequence>MLENNQENLEQSTKEEIVTANDTDKAVNDVEKELAQDAEKAEEKNEIPMLDYDAMDLQKLVDELSKLLKKYPAQQLKNNVDAIKVSFNGKFGKLLADKKEAFLAEGGNSIDFQFSSPVKTEYNKLLGEYKKKRDVYYSQLEKQLKDNLEKRNNIIEELKSLIESADMKTMYNDFQELQNRWKAIGAVPKTKYNDTWRTYHHHVERFYDLLHLNKDFRELDFKHNLEEKLRLIERAEALNNVEDINQAFKELQELHRLWKEEIGPVGKEYREDVWKRFSEATKKIHDKRHQHFKELKSKYQDMIDEKLKVVAEINAYDTSNNKTHNDWQKSIVEIEALRKKYFDVGKLPYNKSEAIWQQFKAATKKFNSAKNLFYKQEKSVQSDNLKKKMELVEVAESLKESDDWETTTNTMKRIQSDWKKIGHVPRKYSDEIWKRFKDACNHYFDRLHAHKNELNKEQLAVVEGKKEFIEAIKAKEGLTLEDVQEAITKWKQLGALPRNARHLNEKFNKAIDAHLNNLNMGRADIEMMKFKNVVDGYLAQEDFRKLDSEQLFIRRKIDENVREMQQLENNLSFISNATEDNPLVKSVRKGIQGFKDELDIWQMKLDYLKRLDY</sequence>
<dbReference type="Pfam" id="PF03993">
    <property type="entry name" value="DUF349"/>
    <property type="match status" value="5"/>
</dbReference>
<feature type="compositionally biased region" description="Basic and acidic residues" evidence="2">
    <location>
        <begin position="12"/>
        <end position="26"/>
    </location>
</feature>
<keyword evidence="4" id="KW-1185">Reference proteome</keyword>
<evidence type="ECO:0000313" key="3">
    <source>
        <dbReference type="EMBL" id="CAL2106100.1"/>
    </source>
</evidence>
<feature type="compositionally biased region" description="Polar residues" evidence="2">
    <location>
        <begin position="1"/>
        <end position="11"/>
    </location>
</feature>
<feature type="region of interest" description="Disordered" evidence="2">
    <location>
        <begin position="1"/>
        <end position="26"/>
    </location>
</feature>
<evidence type="ECO:0008006" key="5">
    <source>
        <dbReference type="Google" id="ProtNLM"/>
    </source>
</evidence>
<evidence type="ECO:0000313" key="4">
    <source>
        <dbReference type="Proteomes" id="UP001497602"/>
    </source>
</evidence>
<dbReference type="Proteomes" id="UP001497602">
    <property type="component" value="Unassembled WGS sequence"/>
</dbReference>
<feature type="coiled-coil region" evidence="1">
    <location>
        <begin position="234"/>
        <end position="261"/>
    </location>
</feature>